<dbReference type="InterPro" id="IPR054828">
    <property type="entry name" value="Vit_B12_bind_prot"/>
</dbReference>
<keyword evidence="4" id="KW-1185">Reference proteome</keyword>
<dbReference type="Pfam" id="PF01497">
    <property type="entry name" value="Peripla_BP_2"/>
    <property type="match status" value="1"/>
</dbReference>
<dbReference type="SUPFAM" id="SSF53807">
    <property type="entry name" value="Helical backbone' metal receptor"/>
    <property type="match status" value="1"/>
</dbReference>
<dbReference type="KEGG" id="cari:FNU76_11490"/>
<evidence type="ECO:0000256" key="1">
    <source>
        <dbReference type="ARBA" id="ARBA00022729"/>
    </source>
</evidence>
<evidence type="ECO:0000259" key="2">
    <source>
        <dbReference type="PROSITE" id="PS50983"/>
    </source>
</evidence>
<dbReference type="InterPro" id="IPR050902">
    <property type="entry name" value="ABC_Transporter_SBP"/>
</dbReference>
<keyword evidence="1" id="KW-0732">Signal</keyword>
<accession>A0A516SFI8</accession>
<reference evidence="4" key="1">
    <citation type="submission" date="2019-07" db="EMBL/GenBank/DDBJ databases">
        <title>Chitinimonas sp. nov., isolated from Ny-Alesund, arctica soil.</title>
        <authorList>
            <person name="Xu Q."/>
            <person name="Peng F."/>
        </authorList>
    </citation>
    <scope>NUCLEOTIDE SEQUENCE [LARGE SCALE GENOMIC DNA]</scope>
    <source>
        <strain evidence="4">R3-44</strain>
    </source>
</reference>
<dbReference type="NCBIfam" id="NF038402">
    <property type="entry name" value="TroA_like"/>
    <property type="match status" value="1"/>
</dbReference>
<dbReference type="PANTHER" id="PTHR30535:SF4">
    <property type="entry name" value="HEMIN-BINDING PERIPLASMIC PROTEIN HMUT"/>
    <property type="match status" value="1"/>
</dbReference>
<dbReference type="AlphaFoldDB" id="A0A516SFI8"/>
<sequence length="288" mass="30694">MKHWLFLIACLPVWANGIEVRDDADRLIKLTQPARRIVSLSPHATELLYAIGAADKLVGRDGASDYPAAAKRLPAVGQYGAFNVEAIVALRPDLVVAWEGPQAGPATKRLRELGIAVFASQPGSVAAIGSSLRGLGQLSGQGSQAEAAAQAFEQGWRALEQRYRQARPLQVVTQVGDEPAMTVNDKQFVAAVLRSCGTRNPFGGEPAAIPLLSAEALLAAKPDAVVALAEASTAQQWFARWRGLPFRPAYLAVEPDSLGRPGLRVLPAAVALCKRLDALRRATPTKID</sequence>
<gene>
    <name evidence="3" type="ORF">FNU76_11490</name>
</gene>
<protein>
    <submittedName>
        <fullName evidence="3">ABC transporter substrate-binding protein</fullName>
    </submittedName>
</protein>
<evidence type="ECO:0000313" key="4">
    <source>
        <dbReference type="Proteomes" id="UP000317550"/>
    </source>
</evidence>
<feature type="domain" description="Fe/B12 periplasmic-binding" evidence="2">
    <location>
        <begin position="36"/>
        <end position="288"/>
    </location>
</feature>
<dbReference type="Proteomes" id="UP000317550">
    <property type="component" value="Chromosome"/>
</dbReference>
<name>A0A516SFI8_9NEIS</name>
<dbReference type="OrthoDB" id="6495095at2"/>
<dbReference type="PROSITE" id="PS50983">
    <property type="entry name" value="FE_B12_PBP"/>
    <property type="match status" value="1"/>
</dbReference>
<organism evidence="3 4">
    <name type="scientific">Chitinimonas arctica</name>
    <dbReference type="NCBI Taxonomy" id="2594795"/>
    <lineage>
        <taxon>Bacteria</taxon>
        <taxon>Pseudomonadati</taxon>
        <taxon>Pseudomonadota</taxon>
        <taxon>Betaproteobacteria</taxon>
        <taxon>Neisseriales</taxon>
        <taxon>Chitinibacteraceae</taxon>
        <taxon>Chitinimonas</taxon>
    </lineage>
</organism>
<dbReference type="RefSeq" id="WP_144278328.1">
    <property type="nucleotide sequence ID" value="NZ_CP041730.1"/>
</dbReference>
<dbReference type="EMBL" id="CP041730">
    <property type="protein sequence ID" value="QDQ26935.1"/>
    <property type="molecule type" value="Genomic_DNA"/>
</dbReference>
<dbReference type="Gene3D" id="3.40.50.1980">
    <property type="entry name" value="Nitrogenase molybdenum iron protein domain"/>
    <property type="match status" value="2"/>
</dbReference>
<dbReference type="InterPro" id="IPR002491">
    <property type="entry name" value="ABC_transptr_periplasmic_BD"/>
</dbReference>
<evidence type="ECO:0000313" key="3">
    <source>
        <dbReference type="EMBL" id="QDQ26935.1"/>
    </source>
</evidence>
<proteinExistence type="predicted"/>
<dbReference type="PANTHER" id="PTHR30535">
    <property type="entry name" value="VITAMIN B12-BINDING PROTEIN"/>
    <property type="match status" value="1"/>
</dbReference>